<dbReference type="RefSeq" id="WP_183659647.1">
    <property type="nucleotide sequence ID" value="NZ_JACIBV010000001.1"/>
</dbReference>
<sequence length="278" mass="29477">MTLGWNDSVGLVVADVDDTLAPPFHDLGDELADELTALLASGVRVLLASGAGLEGIRERVVSRLPAELRAGVLVAHCNGAEVYGFDERGEQREQVMFSVVDAAHRATLRGAVHMAELLMKEFDLAHAEGRPSRGAALLDDRGVQVTLDLSGPAERDPVLARARELLEESGLDVEARPGGASAVDLVLPHVDKGHAVRALIGCGLAGPGEVEVWGDQFSVRGGGADVAMAMAVPQGSRVISFRAVPPCDVPAVPGMRIWPGPRHLDEGVLDHLRTRRNR</sequence>
<keyword evidence="2" id="KW-1185">Reference proteome</keyword>
<gene>
    <name evidence="1" type="ORF">FHR33_008505</name>
</gene>
<organism evidence="1 2">
    <name type="scientific">Nonomuraea dietziae</name>
    <dbReference type="NCBI Taxonomy" id="65515"/>
    <lineage>
        <taxon>Bacteria</taxon>
        <taxon>Bacillati</taxon>
        <taxon>Actinomycetota</taxon>
        <taxon>Actinomycetes</taxon>
        <taxon>Streptosporangiales</taxon>
        <taxon>Streptosporangiaceae</taxon>
        <taxon>Nonomuraea</taxon>
    </lineage>
</organism>
<comment type="caution">
    <text evidence="1">The sequence shown here is derived from an EMBL/GenBank/DDBJ whole genome shotgun (WGS) entry which is preliminary data.</text>
</comment>
<dbReference type="GeneID" id="95394663"/>
<dbReference type="GO" id="GO:0016787">
    <property type="term" value="F:hydrolase activity"/>
    <property type="evidence" value="ECO:0007669"/>
    <property type="project" value="UniProtKB-KW"/>
</dbReference>
<evidence type="ECO:0000313" key="2">
    <source>
        <dbReference type="Proteomes" id="UP000579945"/>
    </source>
</evidence>
<dbReference type="Proteomes" id="UP000579945">
    <property type="component" value="Unassembled WGS sequence"/>
</dbReference>
<dbReference type="EMBL" id="JACIBV010000001">
    <property type="protein sequence ID" value="MBB3732645.1"/>
    <property type="molecule type" value="Genomic_DNA"/>
</dbReference>
<accession>A0A7W5VIC5</accession>
<keyword evidence="1" id="KW-0378">Hydrolase</keyword>
<protein>
    <submittedName>
        <fullName evidence="1">Hydroxymethylpyrimidine pyrophosphatase-like HAD family hydrolase</fullName>
    </submittedName>
</protein>
<proteinExistence type="predicted"/>
<dbReference type="InterPro" id="IPR036412">
    <property type="entry name" value="HAD-like_sf"/>
</dbReference>
<dbReference type="AlphaFoldDB" id="A0A7W5VIC5"/>
<evidence type="ECO:0000313" key="1">
    <source>
        <dbReference type="EMBL" id="MBB3732645.1"/>
    </source>
</evidence>
<dbReference type="InterPro" id="IPR023214">
    <property type="entry name" value="HAD_sf"/>
</dbReference>
<name>A0A7W5VIC5_9ACTN</name>
<dbReference type="SUPFAM" id="SSF56784">
    <property type="entry name" value="HAD-like"/>
    <property type="match status" value="1"/>
</dbReference>
<reference evidence="1 2" key="1">
    <citation type="submission" date="2020-08" db="EMBL/GenBank/DDBJ databases">
        <title>Sequencing the genomes of 1000 actinobacteria strains.</title>
        <authorList>
            <person name="Klenk H.-P."/>
        </authorList>
    </citation>
    <scope>NUCLEOTIDE SEQUENCE [LARGE SCALE GENOMIC DNA]</scope>
    <source>
        <strain evidence="1 2">DSM 44320</strain>
    </source>
</reference>
<dbReference type="Gene3D" id="3.40.50.1000">
    <property type="entry name" value="HAD superfamily/HAD-like"/>
    <property type="match status" value="1"/>
</dbReference>